<dbReference type="Proteomes" id="UP000230002">
    <property type="component" value="Unassembled WGS sequence"/>
</dbReference>
<dbReference type="EMBL" id="AYKW01000045">
    <property type="protein sequence ID" value="PIL26127.1"/>
    <property type="molecule type" value="Genomic_DNA"/>
</dbReference>
<comment type="caution">
    <text evidence="1">The sequence shown here is derived from an EMBL/GenBank/DDBJ whole genome shotgun (WGS) entry which is preliminary data.</text>
</comment>
<evidence type="ECO:0000313" key="1">
    <source>
        <dbReference type="EMBL" id="PIL26127.1"/>
    </source>
</evidence>
<proteinExistence type="predicted"/>
<organism evidence="1 2">
    <name type="scientific">Ganoderma sinense ZZ0214-1</name>
    <dbReference type="NCBI Taxonomy" id="1077348"/>
    <lineage>
        <taxon>Eukaryota</taxon>
        <taxon>Fungi</taxon>
        <taxon>Dikarya</taxon>
        <taxon>Basidiomycota</taxon>
        <taxon>Agaricomycotina</taxon>
        <taxon>Agaricomycetes</taxon>
        <taxon>Polyporales</taxon>
        <taxon>Polyporaceae</taxon>
        <taxon>Ganoderma</taxon>
    </lineage>
</organism>
<keyword evidence="2" id="KW-1185">Reference proteome</keyword>
<dbReference type="AlphaFoldDB" id="A0A2G8RXB0"/>
<reference evidence="1 2" key="1">
    <citation type="journal article" date="2015" name="Sci. Rep.">
        <title>Chromosome-level genome map provides insights into diverse defense mechanisms in the medicinal fungus Ganoderma sinense.</title>
        <authorList>
            <person name="Zhu Y."/>
            <person name="Xu J."/>
            <person name="Sun C."/>
            <person name="Zhou S."/>
            <person name="Xu H."/>
            <person name="Nelson D.R."/>
            <person name="Qian J."/>
            <person name="Song J."/>
            <person name="Luo H."/>
            <person name="Xiang L."/>
            <person name="Li Y."/>
            <person name="Xu Z."/>
            <person name="Ji A."/>
            <person name="Wang L."/>
            <person name="Lu S."/>
            <person name="Hayward A."/>
            <person name="Sun W."/>
            <person name="Li X."/>
            <person name="Schwartz D.C."/>
            <person name="Wang Y."/>
            <person name="Chen S."/>
        </authorList>
    </citation>
    <scope>NUCLEOTIDE SEQUENCE [LARGE SCALE GENOMIC DNA]</scope>
    <source>
        <strain evidence="1 2">ZZ0214-1</strain>
    </source>
</reference>
<accession>A0A2G8RXB0</accession>
<dbReference type="OrthoDB" id="3543113at2759"/>
<protein>
    <recommendedName>
        <fullName evidence="3">F-box domain-containing protein</fullName>
    </recommendedName>
</protein>
<evidence type="ECO:0000313" key="2">
    <source>
        <dbReference type="Proteomes" id="UP000230002"/>
    </source>
</evidence>
<sequence>MHKSSPFLETLTIHLGPKHDALGLSPVQELICLHRLHEVVISEIQGLSAFRTIVTKPNLTNLDVTIHRRDVNGPRVALGRAVSVHDLRELTVRSSDTSVVSDLLKLVRFYALKTAVFHLGSPEGSQDLEVVSTDISTFLGLFYNSVSDSDLQSFELSASTQAFQPAGPSEPVALRELLAPILPIRGLHSFSLLTSGTLTTSATVMARLDDTDICVLSTAWPKLERLALNRRNFTPESSISLNALHHLYTHGTYLQALSIPRLRWPIIGVHCIPSPLDCLQAHPLRRISMQDSGLEPGLSDEGAEAMARYLLELFPSLSLWRNAERNAYAFLRSDE</sequence>
<gene>
    <name evidence="1" type="ORF">GSI_11882</name>
</gene>
<evidence type="ECO:0008006" key="3">
    <source>
        <dbReference type="Google" id="ProtNLM"/>
    </source>
</evidence>
<name>A0A2G8RXB0_9APHY</name>